<dbReference type="EMBL" id="ASPP01026513">
    <property type="protein sequence ID" value="ETO07098.1"/>
    <property type="molecule type" value="Genomic_DNA"/>
</dbReference>
<gene>
    <name evidence="2" type="ORF">RFI_30294</name>
</gene>
<feature type="non-terminal residue" evidence="2">
    <location>
        <position position="1"/>
    </location>
</feature>
<comment type="caution">
    <text evidence="2">The sequence shown here is derived from an EMBL/GenBank/DDBJ whole genome shotgun (WGS) entry which is preliminary data.</text>
</comment>
<evidence type="ECO:0000313" key="3">
    <source>
        <dbReference type="Proteomes" id="UP000023152"/>
    </source>
</evidence>
<sequence>NKGKNEKIRKRVYANETSEAEKENKNEELDTTKKKLRRHYQSQDRLAQLFDDPEQSIDTIQGEASNSMCSYLNNPRMLNVIGFQSQDIQNYVNAYFENNNESDVLMKKLNNNRSLKLLGHTPLYLRLFCYLSRQDKSNNEKWDEMTLSRLYETLLNSYMKLNGMKSNGLNNKLNDKLYLIYLKWKWDKSQKTNNNQMIQCISLIWHFNNVLLLDKDKDIHEKSAFSLQKSNKRQSNKVFECLMNAFESGKITICDKCAHTCNDFTTIGRKA</sequence>
<protein>
    <submittedName>
        <fullName evidence="2">Uncharacterized protein</fullName>
    </submittedName>
</protein>
<accession>X6LYT7</accession>
<feature type="compositionally biased region" description="Basic and acidic residues" evidence="1">
    <location>
        <begin position="19"/>
        <end position="33"/>
    </location>
</feature>
<dbReference type="AlphaFoldDB" id="X6LYT7"/>
<feature type="region of interest" description="Disordered" evidence="1">
    <location>
        <begin position="1"/>
        <end position="38"/>
    </location>
</feature>
<organism evidence="2 3">
    <name type="scientific">Reticulomyxa filosa</name>
    <dbReference type="NCBI Taxonomy" id="46433"/>
    <lineage>
        <taxon>Eukaryota</taxon>
        <taxon>Sar</taxon>
        <taxon>Rhizaria</taxon>
        <taxon>Retaria</taxon>
        <taxon>Foraminifera</taxon>
        <taxon>Monothalamids</taxon>
        <taxon>Reticulomyxidae</taxon>
        <taxon>Reticulomyxa</taxon>
    </lineage>
</organism>
<keyword evidence="3" id="KW-1185">Reference proteome</keyword>
<name>X6LYT7_RETFI</name>
<evidence type="ECO:0000256" key="1">
    <source>
        <dbReference type="SAM" id="MobiDB-lite"/>
    </source>
</evidence>
<evidence type="ECO:0000313" key="2">
    <source>
        <dbReference type="EMBL" id="ETO07098.1"/>
    </source>
</evidence>
<dbReference type="OrthoDB" id="120976at2759"/>
<feature type="non-terminal residue" evidence="2">
    <location>
        <position position="271"/>
    </location>
</feature>
<dbReference type="Proteomes" id="UP000023152">
    <property type="component" value="Unassembled WGS sequence"/>
</dbReference>
<proteinExistence type="predicted"/>
<reference evidence="2 3" key="1">
    <citation type="journal article" date="2013" name="Curr. Biol.">
        <title>The Genome of the Foraminiferan Reticulomyxa filosa.</title>
        <authorList>
            <person name="Glockner G."/>
            <person name="Hulsmann N."/>
            <person name="Schleicher M."/>
            <person name="Noegel A.A."/>
            <person name="Eichinger L."/>
            <person name="Gallinger C."/>
            <person name="Pawlowski J."/>
            <person name="Sierra R."/>
            <person name="Euteneuer U."/>
            <person name="Pillet L."/>
            <person name="Moustafa A."/>
            <person name="Platzer M."/>
            <person name="Groth M."/>
            <person name="Szafranski K."/>
            <person name="Schliwa M."/>
        </authorList>
    </citation>
    <scope>NUCLEOTIDE SEQUENCE [LARGE SCALE GENOMIC DNA]</scope>
</reference>